<evidence type="ECO:0000313" key="3">
    <source>
        <dbReference type="Proteomes" id="UP000247973"/>
    </source>
</evidence>
<protein>
    <submittedName>
        <fullName evidence="2">Uncharacterized protein</fullName>
    </submittedName>
</protein>
<comment type="caution">
    <text evidence="2">The sequence shown here is derived from an EMBL/GenBank/DDBJ whole genome shotgun (WGS) entry which is preliminary data.</text>
</comment>
<name>A0A2V3PIN7_9BACT</name>
<sequence>MRYIDPTGMWIDDYFSENGDYLGTDNSESQKVRIMNQTAWDTNKSNDGTIVSQKGQVNSTLLSKSGVSDKVFFNVYQHYNPTDLKLSITNSSTGLMQFTVESHNNEILGKKIEVDRRNIFAEGTMDNVAEIKSSFIHEEKHYNDLKEFGVGKYMEMSQKTNISGRQVVDNRAISTQISHSTWEQTSPSYQSGIRDYANRLHIIVPGLNANVIQPRVDITKIKIKSIIFFVIFFIGCVPFIDAQVQMNVTQLVISQVKRGDSFQKTVKIGNETKIVHISRENAEDTPHLDAIVEIRNISDSLIILFPYSSKLEIIFRLDGGYMIETGTKLEMITRDINNFSNLLLKILPTLKYQYTDNSGVRIIQNEIYDVKLK</sequence>
<keyword evidence="1" id="KW-0472">Membrane</keyword>
<dbReference type="Proteomes" id="UP000247973">
    <property type="component" value="Unassembled WGS sequence"/>
</dbReference>
<keyword evidence="3" id="KW-1185">Reference proteome</keyword>
<dbReference type="EMBL" id="QICL01000036">
    <property type="protein sequence ID" value="PXV59413.1"/>
    <property type="molecule type" value="Genomic_DNA"/>
</dbReference>
<keyword evidence="1" id="KW-1133">Transmembrane helix</keyword>
<feature type="transmembrane region" description="Helical" evidence="1">
    <location>
        <begin position="223"/>
        <end position="240"/>
    </location>
</feature>
<organism evidence="2 3">
    <name type="scientific">Dysgonomonas alginatilytica</name>
    <dbReference type="NCBI Taxonomy" id="1605892"/>
    <lineage>
        <taxon>Bacteria</taxon>
        <taxon>Pseudomonadati</taxon>
        <taxon>Bacteroidota</taxon>
        <taxon>Bacteroidia</taxon>
        <taxon>Bacteroidales</taxon>
        <taxon>Dysgonomonadaceae</taxon>
        <taxon>Dysgonomonas</taxon>
    </lineage>
</organism>
<evidence type="ECO:0000313" key="2">
    <source>
        <dbReference type="EMBL" id="PXV59413.1"/>
    </source>
</evidence>
<dbReference type="AlphaFoldDB" id="A0A2V3PIN7"/>
<proteinExistence type="predicted"/>
<gene>
    <name evidence="2" type="ORF">CLV62_13634</name>
</gene>
<reference evidence="2 3" key="1">
    <citation type="submission" date="2018-03" db="EMBL/GenBank/DDBJ databases">
        <title>Genomic Encyclopedia of Archaeal and Bacterial Type Strains, Phase II (KMG-II): from individual species to whole genera.</title>
        <authorList>
            <person name="Goeker M."/>
        </authorList>
    </citation>
    <scope>NUCLEOTIDE SEQUENCE [LARGE SCALE GENOMIC DNA]</scope>
    <source>
        <strain evidence="2 3">DSM 100214</strain>
    </source>
</reference>
<accession>A0A2V3PIN7</accession>
<keyword evidence="1" id="KW-0812">Transmembrane</keyword>
<evidence type="ECO:0000256" key="1">
    <source>
        <dbReference type="SAM" id="Phobius"/>
    </source>
</evidence>